<sequence>MSKKIIYHVKFHEPIDDKNEFFFSSITAIYNNFTAKQIGVAKQTLYQQSLKEGDEYRTKFCIVKKETVLNNK</sequence>
<gene>
    <name evidence="1" type="ORF">AR686_07710</name>
</gene>
<organism evidence="1 2">
    <name type="scientific">Chryseobacterium aquaticum subsp. greenlandense</name>
    <dbReference type="NCBI Taxonomy" id="345663"/>
    <lineage>
        <taxon>Bacteria</taxon>
        <taxon>Pseudomonadati</taxon>
        <taxon>Bacteroidota</taxon>
        <taxon>Flavobacteriia</taxon>
        <taxon>Flavobacteriales</taxon>
        <taxon>Weeksellaceae</taxon>
        <taxon>Chryseobacterium group</taxon>
        <taxon>Chryseobacterium</taxon>
    </lineage>
</organism>
<accession>A0A101CIA1</accession>
<evidence type="ECO:0000313" key="1">
    <source>
        <dbReference type="EMBL" id="KUJ56439.1"/>
    </source>
</evidence>
<reference evidence="1 2" key="1">
    <citation type="submission" date="2015-10" db="EMBL/GenBank/DDBJ databases">
        <title>Genome sequence of Chryseobacterium greenlandense.</title>
        <authorList>
            <person name="Newman J."/>
            <person name="Fischer K."/>
            <person name="Miller J."/>
        </authorList>
    </citation>
    <scope>NUCLEOTIDE SEQUENCE [LARGE SCALE GENOMIC DNA]</scope>
    <source>
        <strain evidence="1 2">UMB34</strain>
    </source>
</reference>
<comment type="caution">
    <text evidence="1">The sequence shown here is derived from an EMBL/GenBank/DDBJ whole genome shotgun (WGS) entry which is preliminary data.</text>
</comment>
<proteinExistence type="predicted"/>
<dbReference type="RefSeq" id="WP_059136403.1">
    <property type="nucleotide sequence ID" value="NZ_LMAI01000004.1"/>
</dbReference>
<dbReference type="Proteomes" id="UP000054388">
    <property type="component" value="Unassembled WGS sequence"/>
</dbReference>
<protein>
    <submittedName>
        <fullName evidence="1">Uncharacterized protein</fullName>
    </submittedName>
</protein>
<evidence type="ECO:0000313" key="2">
    <source>
        <dbReference type="Proteomes" id="UP000054388"/>
    </source>
</evidence>
<name>A0A101CIA1_9FLAO</name>
<dbReference type="AlphaFoldDB" id="A0A101CIA1"/>
<dbReference type="EMBL" id="LMAI01000004">
    <property type="protein sequence ID" value="KUJ56439.1"/>
    <property type="molecule type" value="Genomic_DNA"/>
</dbReference>